<evidence type="ECO:0000313" key="3">
    <source>
        <dbReference type="EMBL" id="TPE58069.1"/>
    </source>
</evidence>
<dbReference type="Proteomes" id="UP000319776">
    <property type="component" value="Unassembled WGS sequence"/>
</dbReference>
<keyword evidence="1" id="KW-0175">Coiled coil</keyword>
<gene>
    <name evidence="3" type="ORF">FJO69_00475</name>
</gene>
<feature type="domain" description="TNase-like" evidence="2">
    <location>
        <begin position="215"/>
        <end position="378"/>
    </location>
</feature>
<evidence type="ECO:0000259" key="2">
    <source>
        <dbReference type="PROSITE" id="PS50830"/>
    </source>
</evidence>
<dbReference type="AlphaFoldDB" id="A0A501XCA0"/>
<dbReference type="InterPro" id="IPR035437">
    <property type="entry name" value="SNase_OB-fold_sf"/>
</dbReference>
<name>A0A501XCA0_9BACT</name>
<dbReference type="PROSITE" id="PS50830">
    <property type="entry name" value="TNASE_3"/>
    <property type="match status" value="1"/>
</dbReference>
<dbReference type="EMBL" id="VFSS01000001">
    <property type="protein sequence ID" value="TPE58069.1"/>
    <property type="molecule type" value="Genomic_DNA"/>
</dbReference>
<dbReference type="PROSITE" id="PS51257">
    <property type="entry name" value="PROKAR_LIPOPROTEIN"/>
    <property type="match status" value="1"/>
</dbReference>
<dbReference type="RefSeq" id="WP_140781042.1">
    <property type="nucleotide sequence ID" value="NZ_VFSS01000001.1"/>
</dbReference>
<organism evidence="3 4">
    <name type="scientific">[Mycoplasma] falconis</name>
    <dbReference type="NCBI Taxonomy" id="92403"/>
    <lineage>
        <taxon>Bacteria</taxon>
        <taxon>Bacillati</taxon>
        <taxon>Mycoplasmatota</taxon>
        <taxon>Mycoplasmoidales</taxon>
        <taxon>Metamycoplasmataceae</taxon>
        <taxon>Metamycoplasma</taxon>
    </lineage>
</organism>
<dbReference type="SMART" id="SM00318">
    <property type="entry name" value="SNc"/>
    <property type="match status" value="1"/>
</dbReference>
<dbReference type="InterPro" id="IPR016071">
    <property type="entry name" value="Staphylococal_nuclease_OB-fold"/>
</dbReference>
<dbReference type="SUPFAM" id="SSF50199">
    <property type="entry name" value="Staphylococcal nuclease"/>
    <property type="match status" value="1"/>
</dbReference>
<protein>
    <recommendedName>
        <fullName evidence="2">TNase-like domain-containing protein</fullName>
    </recommendedName>
</protein>
<comment type="caution">
    <text evidence="3">The sequence shown here is derived from an EMBL/GenBank/DDBJ whole genome shotgun (WGS) entry which is preliminary data.</text>
</comment>
<accession>A0A501XCA0</accession>
<keyword evidence="4" id="KW-1185">Reference proteome</keyword>
<sequence length="389" mass="46050">MKNKNISKLFLGNSLLFFVPTITISCNNLTSAEIKKNFELDFSLFTSFSGNEEFNLVANKLNDLKNIANTSKQTFLEKARIFYSKYNNQIEEIENKLLDQQIEYLEILCSISNKNLKIFLRNLIKICTQNPEYEIREKWLNINKYLKSNLKIIKPNFENLKRYLEQNNNEPNNIKAKIKDFDKLQNNYFKYLNYYSPKYLEDFKYNFSDFLKANKATYVKLDKIIDGDTISVYLKNDKFKIRFAGIDTPEIRKANNTYEQNKNINDIQNKHGLIAKKYIEKILTNANKIILVPQVNAYKNNNSIKDKYNRIISIIYFLDKNNYLANLNLEIIKNGYGIMKYISIDADNIYFTKNEEYYNKLVEASIYAKNNNLGVYKNKDEYSFIYPKK</sequence>
<evidence type="ECO:0000313" key="4">
    <source>
        <dbReference type="Proteomes" id="UP000319776"/>
    </source>
</evidence>
<dbReference type="OrthoDB" id="401280at2"/>
<reference evidence="3 4" key="1">
    <citation type="submission" date="2019-06" db="EMBL/GenBank/DDBJ databases">
        <title>Mycoplasma falconis type strain whole genome sequence.</title>
        <authorList>
            <person name="Spergser J."/>
        </authorList>
    </citation>
    <scope>NUCLEOTIDE SEQUENCE [LARGE SCALE GENOMIC DNA]</scope>
    <source>
        <strain evidence="3 4">ATCC 51372</strain>
    </source>
</reference>
<evidence type="ECO:0000256" key="1">
    <source>
        <dbReference type="SAM" id="Coils"/>
    </source>
</evidence>
<dbReference type="Pfam" id="PF00565">
    <property type="entry name" value="SNase"/>
    <property type="match status" value="1"/>
</dbReference>
<feature type="coiled-coil region" evidence="1">
    <location>
        <begin position="76"/>
        <end position="103"/>
    </location>
</feature>
<dbReference type="Gene3D" id="2.40.50.90">
    <property type="match status" value="1"/>
</dbReference>
<proteinExistence type="predicted"/>